<proteinExistence type="predicted"/>
<evidence type="ECO:0000313" key="1">
    <source>
        <dbReference type="EMBL" id="KAI3707568.1"/>
    </source>
</evidence>
<gene>
    <name evidence="1" type="ORF">L6452_26194</name>
</gene>
<organism evidence="1 2">
    <name type="scientific">Arctium lappa</name>
    <name type="common">Greater burdock</name>
    <name type="synonym">Lappa major</name>
    <dbReference type="NCBI Taxonomy" id="4217"/>
    <lineage>
        <taxon>Eukaryota</taxon>
        <taxon>Viridiplantae</taxon>
        <taxon>Streptophyta</taxon>
        <taxon>Embryophyta</taxon>
        <taxon>Tracheophyta</taxon>
        <taxon>Spermatophyta</taxon>
        <taxon>Magnoliopsida</taxon>
        <taxon>eudicotyledons</taxon>
        <taxon>Gunneridae</taxon>
        <taxon>Pentapetalae</taxon>
        <taxon>asterids</taxon>
        <taxon>campanulids</taxon>
        <taxon>Asterales</taxon>
        <taxon>Asteraceae</taxon>
        <taxon>Carduoideae</taxon>
        <taxon>Cardueae</taxon>
        <taxon>Arctiinae</taxon>
        <taxon>Arctium</taxon>
    </lineage>
</organism>
<evidence type="ECO:0000313" key="2">
    <source>
        <dbReference type="Proteomes" id="UP001055879"/>
    </source>
</evidence>
<accession>A0ACB9ADY5</accession>
<comment type="caution">
    <text evidence="1">The sequence shown here is derived from an EMBL/GenBank/DDBJ whole genome shotgun (WGS) entry which is preliminary data.</text>
</comment>
<name>A0ACB9ADY5_ARCLA</name>
<dbReference type="EMBL" id="CM042054">
    <property type="protein sequence ID" value="KAI3707568.1"/>
    <property type="molecule type" value="Genomic_DNA"/>
</dbReference>
<reference evidence="1 2" key="2">
    <citation type="journal article" date="2022" name="Mol. Ecol. Resour.">
        <title>The genomes of chicory, endive, great burdock and yacon provide insights into Asteraceae paleo-polyploidization history and plant inulin production.</title>
        <authorList>
            <person name="Fan W."/>
            <person name="Wang S."/>
            <person name="Wang H."/>
            <person name="Wang A."/>
            <person name="Jiang F."/>
            <person name="Liu H."/>
            <person name="Zhao H."/>
            <person name="Xu D."/>
            <person name="Zhang Y."/>
        </authorList>
    </citation>
    <scope>NUCLEOTIDE SEQUENCE [LARGE SCALE GENOMIC DNA]</scope>
    <source>
        <strain evidence="2">cv. Niubang</strain>
    </source>
</reference>
<dbReference type="Proteomes" id="UP001055879">
    <property type="component" value="Linkage Group LG08"/>
</dbReference>
<sequence>MNEKKYNKECADEVIKSLGLDLRKIDTCMGDPSADSDNPVLKEEQYAQIGKGSRGDVTILPTLVVNNRQYRGKLEKGVVLKAICSGFEETTEPTVCLSDDVETNECLENSGGCWHDKTANVTTCKDTFRGKVY</sequence>
<reference evidence="2" key="1">
    <citation type="journal article" date="2022" name="Mol. Ecol. Resour.">
        <title>The genomes of chicory, endive, great burdock and yacon provide insights into Asteraceae palaeo-polyploidization history and plant inulin production.</title>
        <authorList>
            <person name="Fan W."/>
            <person name="Wang S."/>
            <person name="Wang H."/>
            <person name="Wang A."/>
            <person name="Jiang F."/>
            <person name="Liu H."/>
            <person name="Zhao H."/>
            <person name="Xu D."/>
            <person name="Zhang Y."/>
        </authorList>
    </citation>
    <scope>NUCLEOTIDE SEQUENCE [LARGE SCALE GENOMIC DNA]</scope>
    <source>
        <strain evidence="2">cv. Niubang</strain>
    </source>
</reference>
<protein>
    <submittedName>
        <fullName evidence="1">Uncharacterized protein</fullName>
    </submittedName>
</protein>
<keyword evidence="2" id="KW-1185">Reference proteome</keyword>